<reference evidence="1" key="1">
    <citation type="submission" date="2020-07" db="EMBL/GenBank/DDBJ databases">
        <title>Clarias magur genome sequencing, assembly and annotation.</title>
        <authorList>
            <person name="Kushwaha B."/>
            <person name="Kumar R."/>
            <person name="Das P."/>
            <person name="Joshi C.G."/>
            <person name="Kumar D."/>
            <person name="Nagpure N.S."/>
            <person name="Pandey M."/>
            <person name="Agarwal S."/>
            <person name="Srivastava S."/>
            <person name="Singh M."/>
            <person name="Sahoo L."/>
            <person name="Jayasankar P."/>
            <person name="Meher P.K."/>
            <person name="Koringa P.G."/>
            <person name="Iquebal M.A."/>
            <person name="Das S.P."/>
            <person name="Bit A."/>
            <person name="Patnaik S."/>
            <person name="Patel N."/>
            <person name="Shah T.M."/>
            <person name="Hinsu A."/>
            <person name="Jena J.K."/>
        </authorList>
    </citation>
    <scope>NUCLEOTIDE SEQUENCE</scope>
    <source>
        <strain evidence="1">CIFAMagur01</strain>
        <tissue evidence="1">Testis</tissue>
    </source>
</reference>
<feature type="non-terminal residue" evidence="1">
    <location>
        <position position="1"/>
    </location>
</feature>
<evidence type="ECO:0000313" key="1">
    <source>
        <dbReference type="EMBL" id="KAF5910108.1"/>
    </source>
</evidence>
<keyword evidence="2" id="KW-1185">Reference proteome</keyword>
<protein>
    <submittedName>
        <fullName evidence="1">Uncharacterized protein</fullName>
    </submittedName>
</protein>
<gene>
    <name evidence="1" type="ORF">DAT39_000129</name>
</gene>
<sequence>LLPFFRLHSSTSQQSSPLFFFSLNAKMYPRAVCGSWSITVHRSAYSVSHKSSISCSTLPAF</sequence>
<evidence type="ECO:0000313" key="2">
    <source>
        <dbReference type="Proteomes" id="UP000727407"/>
    </source>
</evidence>
<comment type="caution">
    <text evidence="1">The sequence shown here is derived from an EMBL/GenBank/DDBJ whole genome shotgun (WGS) entry which is preliminary data.</text>
</comment>
<dbReference type="AlphaFoldDB" id="A0A8J5C9X3"/>
<proteinExistence type="predicted"/>
<dbReference type="EMBL" id="QNUK01000001">
    <property type="protein sequence ID" value="KAF5910108.1"/>
    <property type="molecule type" value="Genomic_DNA"/>
</dbReference>
<dbReference type="Proteomes" id="UP000727407">
    <property type="component" value="Unassembled WGS sequence"/>
</dbReference>
<organism evidence="1 2">
    <name type="scientific">Clarias magur</name>
    <name type="common">Asian catfish</name>
    <name type="synonym">Macropteronotus magur</name>
    <dbReference type="NCBI Taxonomy" id="1594786"/>
    <lineage>
        <taxon>Eukaryota</taxon>
        <taxon>Metazoa</taxon>
        <taxon>Chordata</taxon>
        <taxon>Craniata</taxon>
        <taxon>Vertebrata</taxon>
        <taxon>Euteleostomi</taxon>
        <taxon>Actinopterygii</taxon>
        <taxon>Neopterygii</taxon>
        <taxon>Teleostei</taxon>
        <taxon>Ostariophysi</taxon>
        <taxon>Siluriformes</taxon>
        <taxon>Clariidae</taxon>
        <taxon>Clarias</taxon>
    </lineage>
</organism>
<name>A0A8J5C9X3_CLAMG</name>
<accession>A0A8J5C9X3</accession>